<evidence type="ECO:0000313" key="4">
    <source>
        <dbReference type="Proteomes" id="UP000176005"/>
    </source>
</evidence>
<dbReference type="Proteomes" id="UP000176005">
    <property type="component" value="Unassembled WGS sequence"/>
</dbReference>
<accession>A0A1E7L032</accession>
<feature type="domain" description="Putative zinc-finger" evidence="2">
    <location>
        <begin position="30"/>
        <end position="66"/>
    </location>
</feature>
<reference evidence="3 4" key="1">
    <citation type="journal article" date="2016" name="Front. Microbiol.">
        <title>Comparative Genomics Analysis of Streptomyces Species Reveals Their Adaptation to the Marine Environment and Their Diversity at the Genomic Level.</title>
        <authorList>
            <person name="Tian X."/>
            <person name="Zhang Z."/>
            <person name="Yang T."/>
            <person name="Chen M."/>
            <person name="Li J."/>
            <person name="Chen F."/>
            <person name="Yang J."/>
            <person name="Li W."/>
            <person name="Zhang B."/>
            <person name="Zhang Z."/>
            <person name="Wu J."/>
            <person name="Zhang C."/>
            <person name="Long L."/>
            <person name="Xiao J."/>
        </authorList>
    </citation>
    <scope>NUCLEOTIDE SEQUENCE [LARGE SCALE GENOMIC DNA]</scope>
    <source>
        <strain evidence="3 4">SCSIO 10429</strain>
    </source>
</reference>
<evidence type="ECO:0000313" key="3">
    <source>
        <dbReference type="EMBL" id="OEV09536.1"/>
    </source>
</evidence>
<dbReference type="RefSeq" id="WP_070018558.1">
    <property type="nucleotide sequence ID" value="NZ_LJGW01000363.1"/>
</dbReference>
<dbReference type="Pfam" id="PF13490">
    <property type="entry name" value="zf-HC2"/>
    <property type="match status" value="1"/>
</dbReference>
<gene>
    <name evidence="3" type="ORF">AN218_21580</name>
</gene>
<organism evidence="3 4">
    <name type="scientific">Streptomyces nanshensis</name>
    <dbReference type="NCBI Taxonomy" id="518642"/>
    <lineage>
        <taxon>Bacteria</taxon>
        <taxon>Bacillati</taxon>
        <taxon>Actinomycetota</taxon>
        <taxon>Actinomycetes</taxon>
        <taxon>Kitasatosporales</taxon>
        <taxon>Streptomycetaceae</taxon>
        <taxon>Streptomyces</taxon>
    </lineage>
</organism>
<protein>
    <recommendedName>
        <fullName evidence="2">Putative zinc-finger domain-containing protein</fullName>
    </recommendedName>
</protein>
<feature type="region of interest" description="Disordered" evidence="1">
    <location>
        <begin position="73"/>
        <end position="131"/>
    </location>
</feature>
<keyword evidence="4" id="KW-1185">Reference proteome</keyword>
<sequence>MPFPPTVLVAGTGIAATGDAAIGEDGDMHCSRARTALSARLDQEALPPGVTESRLAEHLASCPDCRRWQTQAERLRRLSAGEHAPSAQPDPEPEPATETGTGTDGGGYAEGHAHRHGSGKRGRNGRGRHAC</sequence>
<dbReference type="AlphaFoldDB" id="A0A1E7L032"/>
<evidence type="ECO:0000256" key="1">
    <source>
        <dbReference type="SAM" id="MobiDB-lite"/>
    </source>
</evidence>
<comment type="caution">
    <text evidence="3">The sequence shown here is derived from an EMBL/GenBank/DDBJ whole genome shotgun (WGS) entry which is preliminary data.</text>
</comment>
<name>A0A1E7L032_9ACTN</name>
<feature type="compositionally biased region" description="Basic residues" evidence="1">
    <location>
        <begin position="113"/>
        <end position="131"/>
    </location>
</feature>
<evidence type="ECO:0000259" key="2">
    <source>
        <dbReference type="Pfam" id="PF13490"/>
    </source>
</evidence>
<dbReference type="EMBL" id="LJGW01000363">
    <property type="protein sequence ID" value="OEV09536.1"/>
    <property type="molecule type" value="Genomic_DNA"/>
</dbReference>
<proteinExistence type="predicted"/>
<dbReference type="InterPro" id="IPR027383">
    <property type="entry name" value="Znf_put"/>
</dbReference>